<reference evidence="3" key="2">
    <citation type="submission" date="2013-10" db="EMBL/GenBank/DDBJ databases">
        <authorList>
            <person name="Aslett M."/>
        </authorList>
    </citation>
    <scope>NUCLEOTIDE SEQUENCE [LARGE SCALE GENOMIC DNA]</scope>
    <source>
        <strain evidence="3">Houghton</strain>
    </source>
</reference>
<sequence>MRFLLFLLSAAISRGPRAAEAAWPGSRRAAAADSAADAATLAPDGSYYLRQTSPWEDAPLYSRPGEGGPQWGAGPGAGSAAAAAAAAAAQAAATAAAAAAPYLHVHAAAAGAAPQQLRPWGSLHRLARALGHPSLLLRAALLRHFCLAVAQLRSPFLGLRSSGAAAHSSSSSSSSSSSGEQQGKARVGEAEVAALAAKLAGVVGSAGHTPEGGKLWTKLMLLHFEKLVSESEKILFEVAREGNPARMVSALSQIVPPVMRRFSYLESFPSSGAPGVLEPVRVSLLRRARELDLALLAAQNDPFIVNKFGKDLTEEELQREREMAALEGGAHAPAQPVFAESLPASGRGCKQQPQARLPALLLICFLLFTIYSQFKPLKSARKPRAEAAEARARGSDLEPDAAPPMPPRGFGADPRTPPPSYWDVMGLPGPGSSPP</sequence>
<dbReference type="OrthoDB" id="348040at2759"/>
<dbReference type="GeneID" id="25475085"/>
<feature type="chain" id="PRO_5004676244" evidence="2">
    <location>
        <begin position="22"/>
        <end position="435"/>
    </location>
</feature>
<evidence type="ECO:0000313" key="4">
    <source>
        <dbReference type="Proteomes" id="UP000030754"/>
    </source>
</evidence>
<dbReference type="RefSeq" id="XP_013441069.1">
    <property type="nucleotide sequence ID" value="XM_013585615.1"/>
</dbReference>
<dbReference type="EMBL" id="HG722862">
    <property type="protein sequence ID" value="CDJ63707.1"/>
    <property type="molecule type" value="Genomic_DNA"/>
</dbReference>
<keyword evidence="2" id="KW-0732">Signal</keyword>
<feature type="signal peptide" evidence="2">
    <location>
        <begin position="1"/>
        <end position="21"/>
    </location>
</feature>
<proteinExistence type="predicted"/>
<feature type="compositionally biased region" description="Basic and acidic residues" evidence="1">
    <location>
        <begin position="383"/>
        <end position="396"/>
    </location>
</feature>
<evidence type="ECO:0000313" key="3">
    <source>
        <dbReference type="EMBL" id="CDJ63707.1"/>
    </source>
</evidence>
<reference evidence="3" key="1">
    <citation type="submission" date="2013-10" db="EMBL/GenBank/DDBJ databases">
        <title>Genomic analysis of the causative agents of coccidiosis in chickens.</title>
        <authorList>
            <person name="Reid A.J."/>
            <person name="Blake D."/>
            <person name="Billington K."/>
            <person name="Browne H."/>
            <person name="Dunn M."/>
            <person name="Hung S."/>
            <person name="Kawahara F."/>
            <person name="Miranda-Saavedra D."/>
            <person name="Mourier T."/>
            <person name="Nagra H."/>
            <person name="Otto T.D."/>
            <person name="Rawlings N."/>
            <person name="Sanchez A."/>
            <person name="Sanders M."/>
            <person name="Subramaniam C."/>
            <person name="Tay Y."/>
            <person name="Dear P."/>
            <person name="Doerig C."/>
            <person name="Gruber A."/>
            <person name="Parkinson J."/>
            <person name="Shirley M."/>
            <person name="Wan K.L."/>
            <person name="Berriman M."/>
            <person name="Tomley F."/>
            <person name="Pain A."/>
        </authorList>
    </citation>
    <scope>NUCLEOTIDE SEQUENCE [LARGE SCALE GENOMIC DNA]</scope>
    <source>
        <strain evidence="3">Houghton</strain>
    </source>
</reference>
<gene>
    <name evidence="3" type="ORF">ENH_00049360</name>
</gene>
<dbReference type="VEuPathDB" id="ToxoDB:ENH_00049360"/>
<accession>U6MHI4</accession>
<protein>
    <submittedName>
        <fullName evidence="3">Uncharacterized protein</fullName>
    </submittedName>
</protein>
<dbReference type="AlphaFoldDB" id="U6MHI4"/>
<name>U6MHI4_9EIME</name>
<dbReference type="Proteomes" id="UP000030754">
    <property type="component" value="Unassembled WGS sequence"/>
</dbReference>
<keyword evidence="4" id="KW-1185">Reference proteome</keyword>
<organism evidence="3 4">
    <name type="scientific">Eimeria necatrix</name>
    <dbReference type="NCBI Taxonomy" id="51315"/>
    <lineage>
        <taxon>Eukaryota</taxon>
        <taxon>Sar</taxon>
        <taxon>Alveolata</taxon>
        <taxon>Apicomplexa</taxon>
        <taxon>Conoidasida</taxon>
        <taxon>Coccidia</taxon>
        <taxon>Eucoccidiorida</taxon>
        <taxon>Eimeriorina</taxon>
        <taxon>Eimeriidae</taxon>
        <taxon>Eimeria</taxon>
    </lineage>
</organism>
<feature type="region of interest" description="Disordered" evidence="1">
    <location>
        <begin position="381"/>
        <end position="435"/>
    </location>
</feature>
<evidence type="ECO:0000256" key="2">
    <source>
        <dbReference type="SAM" id="SignalP"/>
    </source>
</evidence>
<evidence type="ECO:0000256" key="1">
    <source>
        <dbReference type="SAM" id="MobiDB-lite"/>
    </source>
</evidence>